<feature type="transmembrane region" description="Helical" evidence="8">
    <location>
        <begin position="50"/>
        <end position="71"/>
    </location>
</feature>
<dbReference type="HOGENOM" id="CLU_023982_2_4_7"/>
<evidence type="ECO:0000256" key="7">
    <source>
        <dbReference type="PIRSR" id="PIRSR600715-1"/>
    </source>
</evidence>
<gene>
    <name evidence="9" type="ORF">DGI_2767</name>
</gene>
<dbReference type="GO" id="GO:0044038">
    <property type="term" value="P:cell wall macromolecule biosynthetic process"/>
    <property type="evidence" value="ECO:0007669"/>
    <property type="project" value="TreeGrafter"/>
</dbReference>
<keyword evidence="7" id="KW-0479">Metal-binding</keyword>
<feature type="transmembrane region" description="Helical" evidence="8">
    <location>
        <begin position="333"/>
        <end position="355"/>
    </location>
</feature>
<reference evidence="10" key="2">
    <citation type="submission" date="2013-07" db="EMBL/GenBank/DDBJ databases">
        <authorList>
            <person name="Morais-Silva F.O."/>
            <person name="Rezende A.M."/>
            <person name="Pimentel C."/>
            <person name="Resende D.M."/>
            <person name="Santos C.I."/>
            <person name="Clemente C."/>
            <person name="de Oliveira L.M."/>
            <person name="da Silva S.M."/>
            <person name="Costa D.A."/>
            <person name="Varela-Raposo A."/>
            <person name="Horacio E.C.A."/>
            <person name="Matos M."/>
            <person name="Flores O."/>
            <person name="Ruiz J.C."/>
            <person name="Rodrigues-Pousada C."/>
        </authorList>
    </citation>
    <scope>NUCLEOTIDE SEQUENCE [LARGE SCALE GENOMIC DNA]</scope>
    <source>
        <strain evidence="10">ATCC 19364 / DSM 1382 / NCIMB 9332 / VKM B-1759</strain>
    </source>
</reference>
<dbReference type="InterPro" id="IPR000715">
    <property type="entry name" value="Glycosyl_transferase_4"/>
</dbReference>
<feature type="transmembrane region" description="Helical" evidence="8">
    <location>
        <begin position="305"/>
        <end position="327"/>
    </location>
</feature>
<dbReference type="STRING" id="1121448.DGI_2767"/>
<sequence length="496" mass="53372">MNIALLVALAGGIGFLTTLCAVPLAKRLAERFDIVSYPGGHSCHARPVPLLGGAAMLLGVLAAWGFFHLFLSGGAGHRLHPDPWQMGSLMLGSLWMCALGTLDDKLHLGWRNKLLGELVGVGILLVGGHTITVATIPFVGPVHFGWLGAPLFALMILTITNAVNLIDGIDGLAGGICFFAALVTGVIGLAKGDPFAAATGFGVAGAVLAFLVFNFPPASIFMGDGGSLFLGFLLGAMASSSAATTAGQRSGALVMLLAPFLPFGIALLDVALSIMRRGLSGRRIFLPDTDHLHHRLMETVGHPRGVVAILYSFSALLSAMTLTLILGQKADFFLGYIAFSGLVLLGLMVLVLRLYMREGLPSMLENRPHMKYLASYMEFMTRRASRCRHRDELLALLESGVRDLAFDTVLLRRGDTVLQRWDRADMAHPEAPRHEDARTLNDTGLTVLAILPQHHSLAYQKYLKLVWAQFLKAAACRLKELEAEACTDRQDDETPS</sequence>
<organism evidence="9 10">
    <name type="scientific">Megalodesulfovibrio gigas (strain ATCC 19364 / DSM 1382 / NCIMB 9332 / VKM B-1759)</name>
    <name type="common">Desulfovibrio gigas</name>
    <dbReference type="NCBI Taxonomy" id="1121448"/>
    <lineage>
        <taxon>Bacteria</taxon>
        <taxon>Pseudomonadati</taxon>
        <taxon>Thermodesulfobacteriota</taxon>
        <taxon>Desulfovibrionia</taxon>
        <taxon>Desulfovibrionales</taxon>
        <taxon>Desulfovibrionaceae</taxon>
        <taxon>Megalodesulfovibrio</taxon>
    </lineage>
</organism>
<evidence type="ECO:0000313" key="9">
    <source>
        <dbReference type="EMBL" id="AGW14497.1"/>
    </source>
</evidence>
<accession>T2GEZ3</accession>
<dbReference type="PANTHER" id="PTHR22926">
    <property type="entry name" value="PHOSPHO-N-ACETYLMURAMOYL-PENTAPEPTIDE-TRANSFERASE"/>
    <property type="match status" value="1"/>
</dbReference>
<dbReference type="OrthoDB" id="9783652at2"/>
<evidence type="ECO:0000256" key="8">
    <source>
        <dbReference type="SAM" id="Phobius"/>
    </source>
</evidence>
<evidence type="ECO:0000313" key="10">
    <source>
        <dbReference type="Proteomes" id="UP000016587"/>
    </source>
</evidence>
<keyword evidence="10" id="KW-1185">Reference proteome</keyword>
<dbReference type="Pfam" id="PF00953">
    <property type="entry name" value="Glycos_transf_4"/>
    <property type="match status" value="1"/>
</dbReference>
<feature type="transmembrane region" description="Helical" evidence="8">
    <location>
        <begin position="195"/>
        <end position="215"/>
    </location>
</feature>
<dbReference type="GO" id="GO:0009103">
    <property type="term" value="P:lipopolysaccharide biosynthetic process"/>
    <property type="evidence" value="ECO:0007669"/>
    <property type="project" value="TreeGrafter"/>
</dbReference>
<feature type="transmembrane region" description="Helical" evidence="8">
    <location>
        <begin position="171"/>
        <end position="189"/>
    </location>
</feature>
<dbReference type="PATRIC" id="fig|1121448.10.peg.2729"/>
<evidence type="ECO:0000256" key="1">
    <source>
        <dbReference type="ARBA" id="ARBA00004651"/>
    </source>
</evidence>
<feature type="transmembrane region" description="Helical" evidence="8">
    <location>
        <begin position="252"/>
        <end position="275"/>
    </location>
</feature>
<feature type="transmembrane region" description="Helical" evidence="8">
    <location>
        <begin position="83"/>
        <end position="102"/>
    </location>
</feature>
<dbReference type="AlphaFoldDB" id="T2GEZ3"/>
<keyword evidence="6 8" id="KW-0472">Membrane</keyword>
<reference evidence="9 10" key="1">
    <citation type="journal article" date="2013" name="J. Bacteriol.">
        <title>Roles of HynAB and Ech, the only two hydrogenases found in the model sulfate reducer Desulfovibrio gigas.</title>
        <authorList>
            <person name="Morais-Silva F.O."/>
            <person name="Santos C.I."/>
            <person name="Rodrigues R."/>
            <person name="Pereira I.A."/>
            <person name="Rodrigues-Pousada C."/>
        </authorList>
    </citation>
    <scope>NUCLEOTIDE SEQUENCE [LARGE SCALE GENOMIC DNA]</scope>
    <source>
        <strain evidence="10">ATCC 19364 / DSM 1382 / NCIMB 9332 / VKM B-1759</strain>
    </source>
</reference>
<feature type="binding site" evidence="7">
    <location>
        <position position="224"/>
    </location>
    <ligand>
        <name>Mg(2+)</name>
        <dbReference type="ChEBI" id="CHEBI:18420"/>
    </ligand>
</feature>
<dbReference type="EMBL" id="CP006585">
    <property type="protein sequence ID" value="AGW14497.1"/>
    <property type="molecule type" value="Genomic_DNA"/>
</dbReference>
<keyword evidence="5 8" id="KW-1133">Transmembrane helix</keyword>
<evidence type="ECO:0000256" key="6">
    <source>
        <dbReference type="ARBA" id="ARBA00023136"/>
    </source>
</evidence>
<keyword evidence="3 9" id="KW-0808">Transferase</keyword>
<feature type="transmembrane region" description="Helical" evidence="8">
    <location>
        <begin position="227"/>
        <end position="246"/>
    </location>
</feature>
<proteinExistence type="predicted"/>
<evidence type="ECO:0000256" key="2">
    <source>
        <dbReference type="ARBA" id="ARBA00022475"/>
    </source>
</evidence>
<keyword evidence="4 8" id="KW-0812">Transmembrane</keyword>
<dbReference type="KEGG" id="dgg:DGI_2767"/>
<evidence type="ECO:0000256" key="4">
    <source>
        <dbReference type="ARBA" id="ARBA00022692"/>
    </source>
</evidence>
<dbReference type="GO" id="GO:0071555">
    <property type="term" value="P:cell wall organization"/>
    <property type="evidence" value="ECO:0007669"/>
    <property type="project" value="TreeGrafter"/>
</dbReference>
<dbReference type="PROSITE" id="PS01348">
    <property type="entry name" value="MRAY_2"/>
    <property type="match status" value="1"/>
</dbReference>
<evidence type="ECO:0000256" key="3">
    <source>
        <dbReference type="ARBA" id="ARBA00022679"/>
    </source>
</evidence>
<keyword evidence="7" id="KW-0460">Magnesium</keyword>
<dbReference type="CDD" id="cd06853">
    <property type="entry name" value="GT_WecA_like"/>
    <property type="match status" value="1"/>
</dbReference>
<comment type="cofactor">
    <cofactor evidence="7">
        <name>Mg(2+)</name>
        <dbReference type="ChEBI" id="CHEBI:18420"/>
    </cofactor>
</comment>
<feature type="transmembrane region" description="Helical" evidence="8">
    <location>
        <begin position="144"/>
        <end position="164"/>
    </location>
</feature>
<dbReference type="PANTHER" id="PTHR22926:SF3">
    <property type="entry name" value="UNDECAPRENYL-PHOSPHATE ALPHA-N-ACETYLGLUCOSAMINYL 1-PHOSPHATE TRANSFERASE"/>
    <property type="match status" value="1"/>
</dbReference>
<name>T2GEZ3_MEGG1</name>
<dbReference type="eggNOG" id="COG0472">
    <property type="taxonomic scope" value="Bacteria"/>
</dbReference>
<comment type="subcellular location">
    <subcellularLocation>
        <location evidence="1">Cell membrane</location>
        <topology evidence="1">Multi-pass membrane protein</topology>
    </subcellularLocation>
</comment>
<dbReference type="GO" id="GO:0016780">
    <property type="term" value="F:phosphotransferase activity, for other substituted phosphate groups"/>
    <property type="evidence" value="ECO:0007669"/>
    <property type="project" value="InterPro"/>
</dbReference>
<protein>
    <submittedName>
        <fullName evidence="9">Putative UDP-N-acetylmuramyl pentapeptide phosphotransferase/UDP-N-acetylglucosamine-1-phosphate transferase</fullName>
    </submittedName>
</protein>
<dbReference type="InterPro" id="IPR018480">
    <property type="entry name" value="PNAcMuramoyl-5peptid_Trfase_CS"/>
</dbReference>
<dbReference type="GO" id="GO:0046872">
    <property type="term" value="F:metal ion binding"/>
    <property type="evidence" value="ECO:0007669"/>
    <property type="project" value="UniProtKB-KW"/>
</dbReference>
<feature type="transmembrane region" description="Helical" evidence="8">
    <location>
        <begin position="114"/>
        <end position="138"/>
    </location>
</feature>
<keyword evidence="2" id="KW-1003">Cell membrane</keyword>
<feature type="transmembrane region" description="Helical" evidence="8">
    <location>
        <begin position="6"/>
        <end position="29"/>
    </location>
</feature>
<dbReference type="GO" id="GO:0005886">
    <property type="term" value="C:plasma membrane"/>
    <property type="evidence" value="ECO:0007669"/>
    <property type="project" value="UniProtKB-SubCell"/>
</dbReference>
<feature type="binding site" evidence="7">
    <location>
        <position position="164"/>
    </location>
    <ligand>
        <name>Mg(2+)</name>
        <dbReference type="ChEBI" id="CHEBI:18420"/>
    </ligand>
</feature>
<evidence type="ECO:0000256" key="5">
    <source>
        <dbReference type="ARBA" id="ARBA00022989"/>
    </source>
</evidence>
<dbReference type="Proteomes" id="UP000016587">
    <property type="component" value="Chromosome"/>
</dbReference>
<dbReference type="RefSeq" id="WP_021761523.1">
    <property type="nucleotide sequence ID" value="NC_022444.1"/>
</dbReference>